<reference evidence="2" key="1">
    <citation type="journal article" date="2019" name="Int. J. Syst. Evol. Microbiol.">
        <title>The Global Catalogue of Microorganisms (GCM) 10K type strain sequencing project: providing services to taxonomists for standard genome sequencing and annotation.</title>
        <authorList>
            <consortium name="The Broad Institute Genomics Platform"/>
            <consortium name="The Broad Institute Genome Sequencing Center for Infectious Disease"/>
            <person name="Wu L."/>
            <person name="Ma J."/>
        </authorList>
    </citation>
    <scope>NUCLEOTIDE SEQUENCE [LARGE SCALE GENOMIC DNA]</scope>
    <source>
        <strain evidence="2">KCTC 3913</strain>
    </source>
</reference>
<dbReference type="Proteomes" id="UP001597506">
    <property type="component" value="Unassembled WGS sequence"/>
</dbReference>
<proteinExistence type="predicted"/>
<dbReference type="EMBL" id="JBHUMF010000031">
    <property type="protein sequence ID" value="MFD2682731.1"/>
    <property type="molecule type" value="Genomic_DNA"/>
</dbReference>
<dbReference type="Gene3D" id="3.40.50.300">
    <property type="entry name" value="P-loop containing nucleotide triphosphate hydrolases"/>
    <property type="match status" value="1"/>
</dbReference>
<comment type="caution">
    <text evidence="1">The sequence shown here is derived from an EMBL/GenBank/DDBJ whole genome shotgun (WGS) entry which is preliminary data.</text>
</comment>
<dbReference type="InterPro" id="IPR027417">
    <property type="entry name" value="P-loop_NTPase"/>
</dbReference>
<name>A0ABW5RWK3_9BACI</name>
<dbReference type="RefSeq" id="WP_377937364.1">
    <property type="nucleotide sequence ID" value="NZ_JBHUMF010000031.1"/>
</dbReference>
<keyword evidence="2" id="KW-1185">Reference proteome</keyword>
<gene>
    <name evidence="1" type="ORF">ACFSUL_18485</name>
</gene>
<accession>A0ABW5RWK3</accession>
<organism evidence="1 2">
    <name type="scientific">Bacillus seohaeanensis</name>
    <dbReference type="NCBI Taxonomy" id="284580"/>
    <lineage>
        <taxon>Bacteria</taxon>
        <taxon>Bacillati</taxon>
        <taxon>Bacillota</taxon>
        <taxon>Bacilli</taxon>
        <taxon>Bacillales</taxon>
        <taxon>Bacillaceae</taxon>
        <taxon>Bacillus</taxon>
    </lineage>
</organism>
<evidence type="ECO:0000313" key="2">
    <source>
        <dbReference type="Proteomes" id="UP001597506"/>
    </source>
</evidence>
<protein>
    <recommendedName>
        <fullName evidence="3">Sulfotransferase domain-containing protein</fullName>
    </recommendedName>
</protein>
<sequence length="76" mass="8945">MLEAIIRYLEIENDSKRLNPMIEKMQSNVSPIKSPTFRKGQAGIWKKEFDEEIKNHFKNVAGGLLIELGYEKDYDW</sequence>
<dbReference type="SUPFAM" id="SSF52540">
    <property type="entry name" value="P-loop containing nucleoside triphosphate hydrolases"/>
    <property type="match status" value="1"/>
</dbReference>
<evidence type="ECO:0000313" key="1">
    <source>
        <dbReference type="EMBL" id="MFD2682731.1"/>
    </source>
</evidence>
<evidence type="ECO:0008006" key="3">
    <source>
        <dbReference type="Google" id="ProtNLM"/>
    </source>
</evidence>